<dbReference type="AlphaFoldDB" id="A0A8D8UJE2"/>
<organism evidence="1">
    <name type="scientific">Cacopsylla melanoneura</name>
    <dbReference type="NCBI Taxonomy" id="428564"/>
    <lineage>
        <taxon>Eukaryota</taxon>
        <taxon>Metazoa</taxon>
        <taxon>Ecdysozoa</taxon>
        <taxon>Arthropoda</taxon>
        <taxon>Hexapoda</taxon>
        <taxon>Insecta</taxon>
        <taxon>Pterygota</taxon>
        <taxon>Neoptera</taxon>
        <taxon>Paraneoptera</taxon>
        <taxon>Hemiptera</taxon>
        <taxon>Sternorrhyncha</taxon>
        <taxon>Psylloidea</taxon>
        <taxon>Psyllidae</taxon>
        <taxon>Psyllinae</taxon>
        <taxon>Cacopsylla</taxon>
    </lineage>
</organism>
<sequence>MRDKRVAFMEENLLGLNLHGRKLRRGRMGNLDRGDHFCHSITGSKCFFFLQLELVCCVPGNFSPSGTLHSMSPGAVTLHVSLGTTVPTVRYMFLPSTFPLYVSKHVATPTLYYSSYTLSLFPGRSVAVHLLFHTYLSYTYRFT</sequence>
<dbReference type="EMBL" id="HBUF01342767">
    <property type="protein sequence ID" value="CAG6705865.1"/>
    <property type="molecule type" value="Transcribed_RNA"/>
</dbReference>
<evidence type="ECO:0000313" key="1">
    <source>
        <dbReference type="EMBL" id="CAG6705871.1"/>
    </source>
</evidence>
<reference evidence="1" key="1">
    <citation type="submission" date="2021-05" db="EMBL/GenBank/DDBJ databases">
        <authorList>
            <person name="Alioto T."/>
            <person name="Alioto T."/>
            <person name="Gomez Garrido J."/>
        </authorList>
    </citation>
    <scope>NUCLEOTIDE SEQUENCE</scope>
</reference>
<proteinExistence type="predicted"/>
<dbReference type="EMBL" id="HBUF01342770">
    <property type="protein sequence ID" value="CAG6705874.1"/>
    <property type="molecule type" value="Transcribed_RNA"/>
</dbReference>
<name>A0A8D8UJE2_9HEMI</name>
<dbReference type="EMBL" id="HBUF01342769">
    <property type="protein sequence ID" value="CAG6705871.1"/>
    <property type="molecule type" value="Transcribed_RNA"/>
</dbReference>
<dbReference type="EMBL" id="HBUF01342768">
    <property type="protein sequence ID" value="CAG6705868.1"/>
    <property type="molecule type" value="Transcribed_RNA"/>
</dbReference>
<protein>
    <submittedName>
        <fullName evidence="1">Uncharacterized protein</fullName>
    </submittedName>
</protein>
<accession>A0A8D8UJE2</accession>
<dbReference type="EMBL" id="HBUF01342766">
    <property type="protein sequence ID" value="CAG6705862.1"/>
    <property type="molecule type" value="Transcribed_RNA"/>
</dbReference>